<dbReference type="GO" id="GO:0007017">
    <property type="term" value="P:microtubule-based process"/>
    <property type="evidence" value="ECO:0007669"/>
    <property type="project" value="InterPro"/>
</dbReference>
<dbReference type="SMART" id="SM01375">
    <property type="entry name" value="Dynein_light"/>
    <property type="match status" value="1"/>
</dbReference>
<dbReference type="SUPFAM" id="SSF54648">
    <property type="entry name" value="DLC"/>
    <property type="match status" value="1"/>
</dbReference>
<dbReference type="EMBL" id="JN207846">
    <property type="protein sequence ID" value="AER11411.1"/>
    <property type="molecule type" value="mRNA"/>
</dbReference>
<reference evidence="3" key="1">
    <citation type="journal article" date="2012" name="Vaccine">
        <title>Schistosoma japonicum calcium-binding tegumental protein SjTP22.4 immunization confers praziquantel schistosomulumicide and antifecundity effect in mice.</title>
        <authorList>
            <person name="Zhang Z."/>
            <person name="Xu H."/>
            <person name="Gan W."/>
            <person name="Zeng S."/>
            <person name="Hu X."/>
        </authorList>
    </citation>
    <scope>NUCLEOTIDE SEQUENCE</scope>
</reference>
<dbReference type="InterPro" id="IPR001372">
    <property type="entry name" value="Dynein_light_chain_typ-1/2"/>
</dbReference>
<feature type="chain" id="PRO_5003705391" evidence="1">
    <location>
        <begin position="17"/>
        <end position="190"/>
    </location>
</feature>
<dbReference type="InterPro" id="IPR002048">
    <property type="entry name" value="EF_hand_dom"/>
</dbReference>
<dbReference type="InterPro" id="IPR037177">
    <property type="entry name" value="DLC_sf"/>
</dbReference>
<keyword evidence="1" id="KW-0732">Signal</keyword>
<organism evidence="3">
    <name type="scientific">Schistosoma japonicum</name>
    <name type="common">Blood fluke</name>
    <dbReference type="NCBI Taxonomy" id="6182"/>
    <lineage>
        <taxon>Eukaryota</taxon>
        <taxon>Metazoa</taxon>
        <taxon>Spiralia</taxon>
        <taxon>Lophotrochozoa</taxon>
        <taxon>Platyhelminthes</taxon>
        <taxon>Trematoda</taxon>
        <taxon>Digenea</taxon>
        <taxon>Strigeidida</taxon>
        <taxon>Schistosomatoidea</taxon>
        <taxon>Schistosomatidae</taxon>
        <taxon>Schistosoma</taxon>
    </lineage>
</organism>
<dbReference type="InterPro" id="IPR011992">
    <property type="entry name" value="EF-hand-dom_pair"/>
</dbReference>
<feature type="domain" description="EF-hand" evidence="2">
    <location>
        <begin position="42"/>
        <end position="77"/>
    </location>
</feature>
<dbReference type="Gene3D" id="1.10.238.10">
    <property type="entry name" value="EF-hand"/>
    <property type="match status" value="1"/>
</dbReference>
<sequence length="190" mass="22419">MFYITLSLLMDPFLDAFFAVDLDNDEIISLNDLKNYVDKYNLDEKMIEKWKELFDPNNTGTISLATFCDVLGLKMQEARKIRIELENRIINQLPSDINIISHQMNINDQIQICNEVQRLLLFSSNQLNDKEIAHKLKLWIQKTYNSIWHVIVLRGVYGISYTHLENRSLQFCLKDKCFIMWATPDKLELI</sequence>
<dbReference type="Pfam" id="PF01221">
    <property type="entry name" value="Dynein_light"/>
    <property type="match status" value="1"/>
</dbReference>
<dbReference type="Gene3D" id="3.30.740.10">
    <property type="entry name" value="Protein Inhibitor Of Neuronal Nitric Oxide Synthase"/>
    <property type="match status" value="1"/>
</dbReference>
<dbReference type="PROSITE" id="PS50222">
    <property type="entry name" value="EF_HAND_2"/>
    <property type="match status" value="1"/>
</dbReference>
<name>I6N9Z3_SCHJA</name>
<dbReference type="CDD" id="cd21454">
    <property type="entry name" value="DLC-like_TAL"/>
    <property type="match status" value="1"/>
</dbReference>
<dbReference type="GO" id="GO:0030286">
    <property type="term" value="C:dynein complex"/>
    <property type="evidence" value="ECO:0007669"/>
    <property type="project" value="InterPro"/>
</dbReference>
<dbReference type="SUPFAM" id="SSF47473">
    <property type="entry name" value="EF-hand"/>
    <property type="match status" value="1"/>
</dbReference>
<proteinExistence type="evidence at transcript level"/>
<accession>I6N9Z3</accession>
<feature type="signal peptide" evidence="1">
    <location>
        <begin position="1"/>
        <end position="16"/>
    </location>
</feature>
<dbReference type="SMR" id="I6N9Z3"/>
<evidence type="ECO:0000313" key="3">
    <source>
        <dbReference type="EMBL" id="AER11411.1"/>
    </source>
</evidence>
<protein>
    <submittedName>
        <fullName evidence="3">22.4 kDa tegument protein</fullName>
    </submittedName>
</protein>
<dbReference type="AlphaFoldDB" id="I6N9Z3"/>
<dbReference type="GO" id="GO:0005509">
    <property type="term" value="F:calcium ion binding"/>
    <property type="evidence" value="ECO:0007669"/>
    <property type="project" value="InterPro"/>
</dbReference>
<evidence type="ECO:0000259" key="2">
    <source>
        <dbReference type="PROSITE" id="PS50222"/>
    </source>
</evidence>
<evidence type="ECO:0000256" key="1">
    <source>
        <dbReference type="SAM" id="SignalP"/>
    </source>
</evidence>